<dbReference type="InterPro" id="IPR036890">
    <property type="entry name" value="HATPase_C_sf"/>
</dbReference>
<gene>
    <name evidence="6" type="ORF">SDC9_127809</name>
</gene>
<name>A0A645CV45_9ZZZZ</name>
<dbReference type="PANTHER" id="PTHR24421:SF10">
    <property type="entry name" value="NITRATE_NITRITE SENSOR PROTEIN NARQ"/>
    <property type="match status" value="1"/>
</dbReference>
<dbReference type="SUPFAM" id="SSF55874">
    <property type="entry name" value="ATPase domain of HSP90 chaperone/DNA topoisomerase II/histidine kinase"/>
    <property type="match status" value="1"/>
</dbReference>
<proteinExistence type="predicted"/>
<dbReference type="EC" id="2.7.13.3" evidence="2"/>
<evidence type="ECO:0000256" key="2">
    <source>
        <dbReference type="ARBA" id="ARBA00012438"/>
    </source>
</evidence>
<comment type="catalytic activity">
    <reaction evidence="1">
        <text>ATP + protein L-histidine = ADP + protein N-phospho-L-histidine.</text>
        <dbReference type="EC" id="2.7.13.3"/>
    </reaction>
</comment>
<protein>
    <recommendedName>
        <fullName evidence="2">histidine kinase</fullName>
        <ecNumber evidence="2">2.7.13.3</ecNumber>
    </recommendedName>
</protein>
<comment type="caution">
    <text evidence="6">The sequence shown here is derived from an EMBL/GenBank/DDBJ whole genome shotgun (WGS) entry which is preliminary data.</text>
</comment>
<dbReference type="GO" id="GO:0004673">
    <property type="term" value="F:protein histidine kinase activity"/>
    <property type="evidence" value="ECO:0007669"/>
    <property type="project" value="UniProtKB-EC"/>
</dbReference>
<accession>A0A645CV45</accession>
<dbReference type="InterPro" id="IPR003594">
    <property type="entry name" value="HATPase_dom"/>
</dbReference>
<dbReference type="PANTHER" id="PTHR24421">
    <property type="entry name" value="NITRATE/NITRITE SENSOR PROTEIN NARX-RELATED"/>
    <property type="match status" value="1"/>
</dbReference>
<dbReference type="EMBL" id="VSSQ01030290">
    <property type="protein sequence ID" value="MPM80759.1"/>
    <property type="molecule type" value="Genomic_DNA"/>
</dbReference>
<dbReference type="GO" id="GO:0000160">
    <property type="term" value="P:phosphorelay signal transduction system"/>
    <property type="evidence" value="ECO:0007669"/>
    <property type="project" value="UniProtKB-KW"/>
</dbReference>
<keyword evidence="4" id="KW-0418">Kinase</keyword>
<evidence type="ECO:0000256" key="4">
    <source>
        <dbReference type="ARBA" id="ARBA00022777"/>
    </source>
</evidence>
<organism evidence="6">
    <name type="scientific">bioreactor metagenome</name>
    <dbReference type="NCBI Taxonomy" id="1076179"/>
    <lineage>
        <taxon>unclassified sequences</taxon>
        <taxon>metagenomes</taxon>
        <taxon>ecological metagenomes</taxon>
    </lineage>
</organism>
<evidence type="ECO:0000313" key="6">
    <source>
        <dbReference type="EMBL" id="MPM80759.1"/>
    </source>
</evidence>
<dbReference type="AlphaFoldDB" id="A0A645CV45"/>
<reference evidence="6" key="1">
    <citation type="submission" date="2019-08" db="EMBL/GenBank/DDBJ databases">
        <authorList>
            <person name="Kucharzyk K."/>
            <person name="Murdoch R.W."/>
            <person name="Higgins S."/>
            <person name="Loffler F."/>
        </authorList>
    </citation>
    <scope>NUCLEOTIDE SEQUENCE</scope>
</reference>
<evidence type="ECO:0000256" key="3">
    <source>
        <dbReference type="ARBA" id="ARBA00022679"/>
    </source>
</evidence>
<dbReference type="Pfam" id="PF02518">
    <property type="entry name" value="HATPase_c"/>
    <property type="match status" value="1"/>
</dbReference>
<dbReference type="PRINTS" id="PR00344">
    <property type="entry name" value="BCTRLSENSOR"/>
</dbReference>
<dbReference type="InterPro" id="IPR050482">
    <property type="entry name" value="Sensor_HK_TwoCompSys"/>
</dbReference>
<dbReference type="InterPro" id="IPR004358">
    <property type="entry name" value="Sig_transdc_His_kin-like_C"/>
</dbReference>
<dbReference type="Gene3D" id="3.30.565.10">
    <property type="entry name" value="Histidine kinase-like ATPase, C-terminal domain"/>
    <property type="match status" value="1"/>
</dbReference>
<sequence>MRVVVEDNGKGFKKQNEPHWGKWSGYGLFSIRERLHTIDGSIQIISEPEKGTTISLVAPTHMEIRKGAFA</sequence>
<evidence type="ECO:0000256" key="1">
    <source>
        <dbReference type="ARBA" id="ARBA00000085"/>
    </source>
</evidence>
<feature type="domain" description="Histidine kinase/HSP90-like ATPase" evidence="5">
    <location>
        <begin position="2"/>
        <end position="60"/>
    </location>
</feature>
<evidence type="ECO:0000259" key="5">
    <source>
        <dbReference type="Pfam" id="PF02518"/>
    </source>
</evidence>
<keyword evidence="3" id="KW-0808">Transferase</keyword>